<dbReference type="RefSeq" id="WP_190908419.1">
    <property type="nucleotide sequence ID" value="NZ_JACJTQ010000042.1"/>
</dbReference>
<comment type="caution">
    <text evidence="1">The sequence shown here is derived from an EMBL/GenBank/DDBJ whole genome shotgun (WGS) entry which is preliminary data.</text>
</comment>
<accession>A0ABR8J783</accession>
<reference evidence="1 2" key="1">
    <citation type="journal article" date="2020" name="ISME J.">
        <title>Comparative genomics reveals insights into cyanobacterial evolution and habitat adaptation.</title>
        <authorList>
            <person name="Chen M.Y."/>
            <person name="Teng W.K."/>
            <person name="Zhao L."/>
            <person name="Hu C.X."/>
            <person name="Zhou Y.K."/>
            <person name="Han B.P."/>
            <person name="Song L.R."/>
            <person name="Shu W.S."/>
        </authorList>
    </citation>
    <scope>NUCLEOTIDE SEQUENCE [LARGE SCALE GENOMIC DNA]</scope>
    <source>
        <strain evidence="1 2">FACHB-362</strain>
    </source>
</reference>
<organism evidence="1 2">
    <name type="scientific">Anabaena catenula FACHB-362</name>
    <dbReference type="NCBI Taxonomy" id="2692877"/>
    <lineage>
        <taxon>Bacteria</taxon>
        <taxon>Bacillati</taxon>
        <taxon>Cyanobacteriota</taxon>
        <taxon>Cyanophyceae</taxon>
        <taxon>Nostocales</taxon>
        <taxon>Nostocaceae</taxon>
        <taxon>Anabaena</taxon>
    </lineage>
</organism>
<protein>
    <submittedName>
        <fullName evidence="1">Uncharacterized protein</fullName>
    </submittedName>
</protein>
<sequence length="2244" mass="250557">MTLIFKHFDTKLNQWLHTDGDTQNLNSILTEKLDNTLLEFFLPDKQFSFGQMDEHTTAEDLKNHPDNQILLLSSKTRLLYGSQECLEVIEKLCPDRKDRGAYGSIFLGSCQNAIHERLNILVVDDTTGENGGILNNEDAWKLVGDCYGQISTQLYHQITKSNKEKNQSYAVIQHRFGWRERDGDDSKFRFGKGTLRPQNLSQIEYADYGNKPKIDLIIPISSFKGTDKDNPSTPIKPQIKPGLYNQTIWLGEKSQSQKGKTAISQLLASFPQGIKDFAEELEKQAQELAEIQQDPRKVAQLYCEKYEKRKAFIEQQKTEQLVNEAVELSTDNPKIDENLYPDDLQENSESEQDDLLMYKIIKADLLGHNQLLETEKVKQELTRFVQNEWRDIALGRVLTFDRGMIIPSKELKNGEICVPWIAEGEKILNFRSPFLNANGLCVSINKHIEDYLGPDGNPLAGIIVVNDEDHKRIQARIEALKAQGIETEELDPIETESERQGRDFDGDCIGVELASKYPNFTAEAEYRNLPENAYAPTVKLKKQSFYREDGTQPEFEEIAIHMSDGISVGIINNHVTALEALESEIETLITYGNSQQQTEYLDQVGSHYKKLVNLENNQNHPQAIREEYREQMQEFLKLASVQNRNSQVIEQAMAINRNMYRQMIEAACFQNQIAVDLFKSAKKPDMEVIAENKRYLYRDVNYIKDKKSSSAYLKEGINTTGYSPVELLINQVNKYFEASHLESRPIIQFQDLFKGVEFTPQQKFQAILAKQEFDDKFNVATRLNKRRETEQGPYAVVKTSNGTEITITNLTRYEHPGIWKGSTLNIRLEEIPEKYRSSQRPHTLLVIAQIDGETENGEAKYSKLGTVSQQSVIDYKLKPGMITQGATLVELKPELRESQIKLLFQEAYAVAENFYNLIPEDQKLPAAAATWNISASRQDELEQGDNSSLNSRKKVSNFVFATFGKEIVSQLDELQFSQLKVLGIGKEGDNFVGREWNSQEKYSIEIQASRYPPGHERHNSRLVFVKDDDGKYKEFAVLEQRTGQLAIGTQAQAYIKPGESYTATATINLPSQPPINITIREISKFSHAGKTFNGEPVTLAIGNVAVPIDTAKIKLAGQILGELDNDSIQELRKINYLANGNPLQLKLKSIGDSQHEGGFIIAESPHGNLLKINKINVYDFKGQVFTGEEYKSVSLEVPTSKNRDAVFLNGELLGVLHYKKDKEALQNLGVLKHGQQGSVNCTLQSNFSHTFINIEPSTLQYPQIWTKESQAFQDNSQSNMVTKQEVMVEKSGLLLEKIKERPTILFTSQEDKVLGLIGITVDNNKTELVQNWFKSKNIEFNLLPPQDIPLETKKGLSVIYLVSSTIPSDDFDALKAKFGEPLSADGKNSAYNQYLNSLPNRPHIIGERLDKVQELVTTTIPVKITPNLSNNNPPQQTIVVPENLQTIFAVAEVLPANSTIVSKPEEKDIVISGKPVQMVFLLKMHGEPNPLPVSTTIEAMRGYGRCHTTRTYEPYKAYGFKEGDIAIACGSARSAIASGKSLTNAVGGYSGIPTERFAIASGMSNNAIASGTALRAIAESGSYTIASGGHSNIPVSDSQKVAFRVGKQYRITAEMIADPAYQQQWAAMEKHSSRELATFRDKPEVWGLNMEPLGDYVNGKIVPFPSANLEQSLVTPAIPPPLSTATPPATVITSPVNIGSRSSDPLGAAVTNPTVKAKELGKIQGEYPVSFRDNAAVTAGKYEPETYAQDKPAGVPFVSAEQAYQHYKTTVPLGEPRIQLMAEIIQAKLEQHPKLFAAITQRGGVEWLENCTHYVTSSRDNYWEGKGKESPFIRALIEGYSKVLENSQTITQASSEVPPKEPVLTTTTLSTPQAKDSVQKIITYPKTSNPLTNLQPLNAAVATHMQKDVAMAEVATQFIGISSAPPETLSSTRNYQQAWGERANTGVYSANDTIMVSGSGPWRGVTQQQILDTFNNHYVPLIDRAIAVGSSFIVGNAAGTDQLVKQYLEVQGYKLEAVKDGYTRAVKLEQNTTLTNQQPKSFSQTTSTVSSSVPTQPLSVELFDKINSPNSKPISSSNIVQKEVVTDKTIQDQETTLEKLRTWYLTAQKLGKSAEYIQRITEVGSELKSGVELTEKAVVAMNNDFQELHSINRLTKIAQRMGDVFGIPQDNGDVIVQGKEYLISINNSHKDLTIIKKDGTVLLDIKLGQINQNRISAEVIDVFEEINNNINQSLASVKNQYLQV</sequence>
<evidence type="ECO:0000313" key="1">
    <source>
        <dbReference type="EMBL" id="MBD2694236.1"/>
    </source>
</evidence>
<dbReference type="Proteomes" id="UP000660381">
    <property type="component" value="Unassembled WGS sequence"/>
</dbReference>
<gene>
    <name evidence="1" type="ORF">H6G68_21210</name>
</gene>
<keyword evidence="2" id="KW-1185">Reference proteome</keyword>
<name>A0ABR8J783_9NOST</name>
<dbReference type="EMBL" id="JACJTQ010000042">
    <property type="protein sequence ID" value="MBD2694236.1"/>
    <property type="molecule type" value="Genomic_DNA"/>
</dbReference>
<proteinExistence type="predicted"/>
<evidence type="ECO:0000313" key="2">
    <source>
        <dbReference type="Proteomes" id="UP000660381"/>
    </source>
</evidence>